<feature type="transmembrane region" description="Helical" evidence="1">
    <location>
        <begin position="310"/>
        <end position="328"/>
    </location>
</feature>
<dbReference type="Pfam" id="PF01757">
    <property type="entry name" value="Acyl_transf_3"/>
    <property type="match status" value="1"/>
</dbReference>
<feature type="transmembrane region" description="Helical" evidence="1">
    <location>
        <begin position="40"/>
        <end position="73"/>
    </location>
</feature>
<organism evidence="3 4">
    <name type="scientific">Flavobacterium cauense R2A-7</name>
    <dbReference type="NCBI Taxonomy" id="1341154"/>
    <lineage>
        <taxon>Bacteria</taxon>
        <taxon>Pseudomonadati</taxon>
        <taxon>Bacteroidota</taxon>
        <taxon>Flavobacteriia</taxon>
        <taxon>Flavobacteriales</taxon>
        <taxon>Flavobacteriaceae</taxon>
        <taxon>Flavobacterium</taxon>
    </lineage>
</organism>
<accession>V6RYP2</accession>
<feature type="transmembrane region" description="Helical" evidence="1">
    <location>
        <begin position="94"/>
        <end position="113"/>
    </location>
</feature>
<proteinExistence type="predicted"/>
<keyword evidence="4" id="KW-1185">Reference proteome</keyword>
<evidence type="ECO:0000256" key="1">
    <source>
        <dbReference type="SAM" id="Phobius"/>
    </source>
</evidence>
<dbReference type="GO" id="GO:0016747">
    <property type="term" value="F:acyltransferase activity, transferring groups other than amino-acyl groups"/>
    <property type="evidence" value="ECO:0007669"/>
    <property type="project" value="InterPro"/>
</dbReference>
<dbReference type="InterPro" id="IPR002656">
    <property type="entry name" value="Acyl_transf_3_dom"/>
</dbReference>
<feature type="transmembrane region" description="Helical" evidence="1">
    <location>
        <begin position="236"/>
        <end position="255"/>
    </location>
</feature>
<feature type="transmembrane region" description="Helical" evidence="1">
    <location>
        <begin position="267"/>
        <end position="289"/>
    </location>
</feature>
<feature type="transmembrane region" description="Helical" evidence="1">
    <location>
        <begin position="147"/>
        <end position="163"/>
    </location>
</feature>
<protein>
    <submittedName>
        <fullName evidence="3">Peptidoglycan/LPS O-acetylase OafA/YrhL</fullName>
    </submittedName>
</protein>
<keyword evidence="1" id="KW-0812">Transmembrane</keyword>
<feature type="transmembrane region" description="Helical" evidence="1">
    <location>
        <begin position="12"/>
        <end position="34"/>
    </location>
</feature>
<feature type="transmembrane region" description="Helical" evidence="1">
    <location>
        <begin position="170"/>
        <end position="189"/>
    </location>
</feature>
<dbReference type="AlphaFoldDB" id="V6RYP2"/>
<dbReference type="PANTHER" id="PTHR23028">
    <property type="entry name" value="ACETYLTRANSFERASE"/>
    <property type="match status" value="1"/>
</dbReference>
<feature type="transmembrane region" description="Helical" evidence="1">
    <location>
        <begin position="334"/>
        <end position="357"/>
    </location>
</feature>
<dbReference type="RefSeq" id="WP_023570855.1">
    <property type="nucleotide sequence ID" value="NZ_AVBI01000016.1"/>
</dbReference>
<evidence type="ECO:0000313" key="4">
    <source>
        <dbReference type="Proteomes" id="UP000319848"/>
    </source>
</evidence>
<dbReference type="OrthoDB" id="290051at2"/>
<feature type="transmembrane region" description="Helical" evidence="1">
    <location>
        <begin position="209"/>
        <end position="229"/>
    </location>
</feature>
<reference evidence="3 4" key="1">
    <citation type="journal article" date="2015" name="Stand. Genomic Sci.">
        <title>Genomic Encyclopedia of Bacterial and Archaeal Type Strains, Phase III: the genomes of soil and plant-associated and newly described type strains.</title>
        <authorList>
            <person name="Whitman W.B."/>
            <person name="Woyke T."/>
            <person name="Klenk H.P."/>
            <person name="Zhou Y."/>
            <person name="Lilburn T.G."/>
            <person name="Beck B.J."/>
            <person name="De Vos P."/>
            <person name="Vandamme P."/>
            <person name="Eisen J.A."/>
            <person name="Garrity G."/>
            <person name="Hugenholtz P."/>
            <person name="Kyrpides N.C."/>
        </authorList>
    </citation>
    <scope>NUCLEOTIDE SEQUENCE [LARGE SCALE GENOMIC DNA]</scope>
    <source>
        <strain evidence="3 4">CGMCC 1.7270</strain>
    </source>
</reference>
<dbReference type="PANTHER" id="PTHR23028:SF53">
    <property type="entry name" value="ACYL_TRANSF_3 DOMAIN-CONTAINING PROTEIN"/>
    <property type="match status" value="1"/>
</dbReference>
<evidence type="ECO:0000259" key="2">
    <source>
        <dbReference type="Pfam" id="PF01757"/>
    </source>
</evidence>
<dbReference type="GO" id="GO:0016020">
    <property type="term" value="C:membrane"/>
    <property type="evidence" value="ECO:0007669"/>
    <property type="project" value="TreeGrafter"/>
</dbReference>
<name>V6RYP2_9FLAO</name>
<evidence type="ECO:0000313" key="3">
    <source>
        <dbReference type="EMBL" id="TWI14554.1"/>
    </source>
</evidence>
<keyword evidence="1" id="KW-1133">Transmembrane helix</keyword>
<comment type="caution">
    <text evidence="3">The sequence shown here is derived from an EMBL/GenBank/DDBJ whole genome shotgun (WGS) entry which is preliminary data.</text>
</comment>
<dbReference type="GO" id="GO:0000271">
    <property type="term" value="P:polysaccharide biosynthetic process"/>
    <property type="evidence" value="ECO:0007669"/>
    <property type="project" value="TreeGrafter"/>
</dbReference>
<sequence length="371" mass="43486">MSLEKHNNQRIFGLDVVRALAILLVLFSHVYYLIGSSNPLLISVSGLFGFAGVELFFVLSGFLIGTILLKMFLADDFSVGSLFIFLKRRWFRTLPAYYLVLIVNIVIAVFFAYDISGWWKYFVFIQNFSTYDIVIFTESWSLSVEEWTYVITPLVLFFGYKVFKNNKKFGFLVLIVLLIAFFHLLRFNLYLHITISDMQAWNLAVKSLTIYRIDSILIGFLMAWGHYYYKETIKKYCVYLFIISLHLFFLQFVVLNVLGVDIISKPLYFMVFYFTFSSLTIALGLPFFINWETAGNLLRKPVEFISKVSYSVYLLHYSIVTVLMKQFFDVSKFSSFGLLGFLLFYLFVVFGLSFLLYKYYEKPLMNLRDNS</sequence>
<keyword evidence="1" id="KW-0472">Membrane</keyword>
<dbReference type="STRING" id="1341154.FCR2A7T_17280"/>
<feature type="domain" description="Acyltransferase 3" evidence="2">
    <location>
        <begin position="13"/>
        <end position="357"/>
    </location>
</feature>
<gene>
    <name evidence="3" type="ORF">IP98_00511</name>
</gene>
<dbReference type="EMBL" id="VLKQ01000002">
    <property type="protein sequence ID" value="TWI14554.1"/>
    <property type="molecule type" value="Genomic_DNA"/>
</dbReference>
<dbReference type="InterPro" id="IPR050879">
    <property type="entry name" value="Acyltransferase_3"/>
</dbReference>
<dbReference type="Proteomes" id="UP000319848">
    <property type="component" value="Unassembled WGS sequence"/>
</dbReference>